<feature type="compositionally biased region" description="Basic and acidic residues" evidence="1">
    <location>
        <begin position="43"/>
        <end position="55"/>
    </location>
</feature>
<evidence type="ECO:0000313" key="2">
    <source>
        <dbReference type="EMBL" id="KIU01302.1"/>
    </source>
</evidence>
<reference evidence="2 3" key="1">
    <citation type="submission" date="2015-01" db="EMBL/GenBank/DDBJ databases">
        <title>Characterization of Swiss Staphylococcus aureus strains involved in food poisoning.</title>
        <authorList>
            <person name="Crovadore J."/>
            <person name="Chablais R."/>
            <person name="Tonacini J."/>
            <person name="Schnyder B."/>
            <person name="Lefort F."/>
        </authorList>
    </citation>
    <scope>NUCLEOTIDE SEQUENCE [LARGE SCALE GENOMIC DNA]</scope>
    <source>
        <strain evidence="2 3">SA-120</strain>
    </source>
</reference>
<feature type="region of interest" description="Disordered" evidence="1">
    <location>
        <begin position="1"/>
        <end position="68"/>
    </location>
</feature>
<evidence type="ECO:0000256" key="1">
    <source>
        <dbReference type="SAM" id="MobiDB-lite"/>
    </source>
</evidence>
<name>A0AA40JQK7_STAAU</name>
<protein>
    <submittedName>
        <fullName evidence="2">Uncharacterized protein</fullName>
    </submittedName>
</protein>
<accession>A0AA40JQK7</accession>
<dbReference type="EMBL" id="JXIG01000489">
    <property type="protein sequence ID" value="KIU01302.1"/>
    <property type="molecule type" value="Genomic_DNA"/>
</dbReference>
<dbReference type="Proteomes" id="UP000032274">
    <property type="component" value="Unassembled WGS sequence"/>
</dbReference>
<evidence type="ECO:0000313" key="3">
    <source>
        <dbReference type="Proteomes" id="UP000032274"/>
    </source>
</evidence>
<dbReference type="AlphaFoldDB" id="A0AA40JQK7"/>
<sequence length="68" mass="6964">MCAPRRSGVPRNGLAGGHGSPASPGAARAAGNRGRAGAASGRPAERGERRPDRRLCPPLRSRAAHDDL</sequence>
<comment type="caution">
    <text evidence="2">The sequence shown here is derived from an EMBL/GenBank/DDBJ whole genome shotgun (WGS) entry which is preliminary data.</text>
</comment>
<organism evidence="2 3">
    <name type="scientific">Staphylococcus aureus</name>
    <dbReference type="NCBI Taxonomy" id="1280"/>
    <lineage>
        <taxon>Bacteria</taxon>
        <taxon>Bacillati</taxon>
        <taxon>Bacillota</taxon>
        <taxon>Bacilli</taxon>
        <taxon>Bacillales</taxon>
        <taxon>Staphylococcaceae</taxon>
        <taxon>Staphylococcus</taxon>
    </lineage>
</organism>
<gene>
    <name evidence="2" type="ORF">QU38_02270</name>
</gene>
<proteinExistence type="predicted"/>
<feature type="compositionally biased region" description="Low complexity" evidence="1">
    <location>
        <begin position="20"/>
        <end position="42"/>
    </location>
</feature>